<evidence type="ECO:0000313" key="11">
    <source>
        <dbReference type="Proteomes" id="UP000694866"/>
    </source>
</evidence>
<dbReference type="InterPro" id="IPR011671">
    <property type="entry name" value="tRNA_uracil_MeTrfase"/>
</dbReference>
<reference evidence="12" key="1">
    <citation type="submission" date="2025-08" db="UniProtKB">
        <authorList>
            <consortium name="RefSeq"/>
        </authorList>
    </citation>
    <scope>IDENTIFICATION</scope>
    <source>
        <strain evidence="12">USDA-PBARC FA_bdor</strain>
        <tissue evidence="12">Whole organism</tissue>
    </source>
</reference>
<evidence type="ECO:0000313" key="12">
    <source>
        <dbReference type="RefSeq" id="XP_011303763.1"/>
    </source>
</evidence>
<evidence type="ECO:0000256" key="7">
    <source>
        <dbReference type="ARBA" id="ARBA00022691"/>
    </source>
</evidence>
<keyword evidence="6 10" id="KW-0808">Transferase</keyword>
<protein>
    <recommendedName>
        <fullName evidence="10">tRNA (uracil-O(2)-)-methyltransferase</fullName>
        <ecNumber evidence="10">2.1.1.211</ecNumber>
    </recommendedName>
</protein>
<keyword evidence="11" id="KW-1185">Reference proteome</keyword>
<dbReference type="PANTHER" id="PTHR21210">
    <property type="entry name" value="TRNA (URACIL-O(2)-)-METHYLTRANSFERASE-RELATED"/>
    <property type="match status" value="1"/>
</dbReference>
<dbReference type="KEGG" id="fas:105266945"/>
<dbReference type="OrthoDB" id="10047021at2759"/>
<name>A0A9R1T6V0_9HYME</name>
<keyword evidence="8 10" id="KW-0819">tRNA processing</keyword>
<evidence type="ECO:0000256" key="4">
    <source>
        <dbReference type="ARBA" id="ARBA00022490"/>
    </source>
</evidence>
<dbReference type="EC" id="2.1.1.211" evidence="10"/>
<dbReference type="SUPFAM" id="SSF53335">
    <property type="entry name" value="S-adenosyl-L-methionine-dependent methyltransferases"/>
    <property type="match status" value="1"/>
</dbReference>
<comment type="function">
    <text evidence="1">Probable adenosyl-L-methionine (AdoMet)-dependent tRNA (uracil-O(2)-)-methyltransferase.</text>
</comment>
<organism evidence="11 12">
    <name type="scientific">Fopius arisanus</name>
    <dbReference type="NCBI Taxonomy" id="64838"/>
    <lineage>
        <taxon>Eukaryota</taxon>
        <taxon>Metazoa</taxon>
        <taxon>Ecdysozoa</taxon>
        <taxon>Arthropoda</taxon>
        <taxon>Hexapoda</taxon>
        <taxon>Insecta</taxon>
        <taxon>Pterygota</taxon>
        <taxon>Neoptera</taxon>
        <taxon>Endopterygota</taxon>
        <taxon>Hymenoptera</taxon>
        <taxon>Apocrita</taxon>
        <taxon>Ichneumonoidea</taxon>
        <taxon>Braconidae</taxon>
        <taxon>Opiinae</taxon>
        <taxon>Fopius</taxon>
    </lineage>
</organism>
<sequence>MVLQEVQNRRERSLIKNLQIIHQAPKKAMEFLDLSAQKLNGPLEQFWKTIEVWINNPHLINRRVLSSVTLWRFQLARNEENFLDKIENISSDHLSPVLSDIFPQNSLQKDVNPFENPENNYLLVRKLFPRDEANYSTTLDFFILDGPNTSVTWASRNLNPEKRSLGFRVPCRIIMQESTIKLSVGNNSNGSIDNGNVTWLKERLFPKLIKWIEADPRRNTLVDGSLNLVCPEEYTNLYNTLKKKYGPELVAKWPECTDPAKFVYEDVAIASYLILLWEEERRDKGFHEKQSFLDLGCGNGLLVYILTREGYPGVGIDLRRRKIWDLFADTRLEERIIIPSSKSLFPETDWLIGNHSDELTPWIPVIAARSSYTCRFFLLPCCAHEFDGRKYQRDSASSSQYSEYLKYIKTVCETCGFTPKVDRLRIPSTKRICLIGQARNYPEEETHSQDMKIEKMITARSLNPAGTEKTNEWTTDFKPREVVERVRNCTQIDRNVIKEIVELVAKELLRKTRKISLDHSGNSGKLWNAGGQLGLAEIAKIVTPESLKQLKNECGGLQTLIKNHSHIFQVVDGSVQFRIPGSASNPKRKKSGRSKIVVRVKPCWFFGNHPDGCPLADDCCNFKHSTQTDMSNKVVR</sequence>
<evidence type="ECO:0000256" key="2">
    <source>
        <dbReference type="ARBA" id="ARBA00004496"/>
    </source>
</evidence>
<evidence type="ECO:0000256" key="9">
    <source>
        <dbReference type="ARBA" id="ARBA00047957"/>
    </source>
</evidence>
<evidence type="ECO:0000256" key="8">
    <source>
        <dbReference type="ARBA" id="ARBA00022694"/>
    </source>
</evidence>
<comment type="catalytic activity">
    <reaction evidence="9 10">
        <text>uridine(44) in tRNA(Ser) + S-adenosyl-L-methionine = 2'-O-methyluridine(44) in tRNA(Ser) + S-adenosyl-L-homocysteine + H(+)</text>
        <dbReference type="Rhea" id="RHEA:43100"/>
        <dbReference type="Rhea" id="RHEA-COMP:10339"/>
        <dbReference type="Rhea" id="RHEA-COMP:10340"/>
        <dbReference type="ChEBI" id="CHEBI:15378"/>
        <dbReference type="ChEBI" id="CHEBI:57856"/>
        <dbReference type="ChEBI" id="CHEBI:59789"/>
        <dbReference type="ChEBI" id="CHEBI:65315"/>
        <dbReference type="ChEBI" id="CHEBI:74478"/>
        <dbReference type="EC" id="2.1.1.211"/>
    </reaction>
</comment>
<dbReference type="AlphaFoldDB" id="A0A9R1T6V0"/>
<evidence type="ECO:0000256" key="10">
    <source>
        <dbReference type="RuleBase" id="RU368004"/>
    </source>
</evidence>
<evidence type="ECO:0000256" key="6">
    <source>
        <dbReference type="ARBA" id="ARBA00022679"/>
    </source>
</evidence>
<dbReference type="Proteomes" id="UP000694866">
    <property type="component" value="Unplaced"/>
</dbReference>
<dbReference type="InterPro" id="IPR029063">
    <property type="entry name" value="SAM-dependent_MTases_sf"/>
</dbReference>
<comment type="subcellular location">
    <subcellularLocation>
        <location evidence="2 10">Cytoplasm</location>
    </subcellularLocation>
</comment>
<dbReference type="GO" id="GO:0005737">
    <property type="term" value="C:cytoplasm"/>
    <property type="evidence" value="ECO:0007669"/>
    <property type="project" value="UniProtKB-SubCell"/>
</dbReference>
<dbReference type="RefSeq" id="XP_011303763.1">
    <property type="nucleotide sequence ID" value="XM_011305461.1"/>
</dbReference>
<evidence type="ECO:0000256" key="5">
    <source>
        <dbReference type="ARBA" id="ARBA00022603"/>
    </source>
</evidence>
<keyword evidence="4 10" id="KW-0963">Cytoplasm</keyword>
<keyword evidence="7 10" id="KW-0949">S-adenosyl-L-methionine</keyword>
<dbReference type="GO" id="GO:0141101">
    <property type="term" value="F:tRNA(Ser) (uridine(44)-2'-O-)-methyltransferase activity"/>
    <property type="evidence" value="ECO:0007669"/>
    <property type="project" value="UniProtKB-EC"/>
</dbReference>
<evidence type="ECO:0000256" key="3">
    <source>
        <dbReference type="ARBA" id="ARBA00009056"/>
    </source>
</evidence>
<dbReference type="Pfam" id="PF07757">
    <property type="entry name" value="AdoMet_MTase"/>
    <property type="match status" value="1"/>
</dbReference>
<evidence type="ECO:0000256" key="1">
    <source>
        <dbReference type="ARBA" id="ARBA00002778"/>
    </source>
</evidence>
<gene>
    <name evidence="12" type="primary">LOC105266945</name>
</gene>
<comment type="similarity">
    <text evidence="3 10">Belongs to the TRM44 family.</text>
</comment>
<comment type="function">
    <text evidence="10">Adenosyl-L-methionine (AdoMet)-dependent tRNA (uracil-O(2)-)-methyltransferase.</text>
</comment>
<dbReference type="GO" id="GO:0030488">
    <property type="term" value="P:tRNA methylation"/>
    <property type="evidence" value="ECO:0007669"/>
    <property type="project" value="UniProtKB-UniRule"/>
</dbReference>
<dbReference type="PANTHER" id="PTHR21210:SF0">
    <property type="entry name" value="TRNA (URACIL-O(2)-)-METHYLTRANSFERASE-RELATED"/>
    <property type="match status" value="1"/>
</dbReference>
<dbReference type="GeneID" id="105266945"/>
<proteinExistence type="inferred from homology"/>
<accession>A0A9R1T6V0</accession>
<keyword evidence="5 10" id="KW-0489">Methyltransferase</keyword>